<feature type="region of interest" description="Disordered" evidence="1">
    <location>
        <begin position="22"/>
        <end position="102"/>
    </location>
</feature>
<comment type="caution">
    <text evidence="2">The sequence shown here is derived from an EMBL/GenBank/DDBJ whole genome shotgun (WGS) entry which is preliminary data.</text>
</comment>
<protein>
    <submittedName>
        <fullName evidence="2">Uncharacterized protein</fullName>
    </submittedName>
</protein>
<feature type="region of interest" description="Disordered" evidence="1">
    <location>
        <begin position="149"/>
        <end position="181"/>
    </location>
</feature>
<dbReference type="AlphaFoldDB" id="A0A4S4DBM0"/>
<proteinExistence type="predicted"/>
<sequence length="181" mass="20046">MVCLKPLSKSVRRNGEVWPTIFRQKSSGESFAGDEEDEGERQPGWTRGGLVGKNRKGAEVERAGVRSRVVAEMEGKSRDKGLREVPNGPMGHSGPTFILGPSDFYDKGRSSYSPRAGPVYKQQMDYNVGPQSVDEVYSAKLGLVGQLKGVHGSEERIHDADRSELLVEERRSIGEEEAQRR</sequence>
<evidence type="ECO:0000313" key="3">
    <source>
        <dbReference type="Proteomes" id="UP000306102"/>
    </source>
</evidence>
<dbReference type="Proteomes" id="UP000306102">
    <property type="component" value="Unassembled WGS sequence"/>
</dbReference>
<feature type="compositionally biased region" description="Basic and acidic residues" evidence="1">
    <location>
        <begin position="56"/>
        <end position="83"/>
    </location>
</feature>
<gene>
    <name evidence="2" type="ORF">TEA_006231</name>
</gene>
<keyword evidence="3" id="KW-1185">Reference proteome</keyword>
<evidence type="ECO:0000313" key="2">
    <source>
        <dbReference type="EMBL" id="THF99970.1"/>
    </source>
</evidence>
<accession>A0A4S4DBM0</accession>
<reference evidence="2 3" key="1">
    <citation type="journal article" date="2018" name="Proc. Natl. Acad. Sci. U.S.A.">
        <title>Draft genome sequence of Camellia sinensis var. sinensis provides insights into the evolution of the tea genome and tea quality.</title>
        <authorList>
            <person name="Wei C."/>
            <person name="Yang H."/>
            <person name="Wang S."/>
            <person name="Zhao J."/>
            <person name="Liu C."/>
            <person name="Gao L."/>
            <person name="Xia E."/>
            <person name="Lu Y."/>
            <person name="Tai Y."/>
            <person name="She G."/>
            <person name="Sun J."/>
            <person name="Cao H."/>
            <person name="Tong W."/>
            <person name="Gao Q."/>
            <person name="Li Y."/>
            <person name="Deng W."/>
            <person name="Jiang X."/>
            <person name="Wang W."/>
            <person name="Chen Q."/>
            <person name="Zhang S."/>
            <person name="Li H."/>
            <person name="Wu J."/>
            <person name="Wang P."/>
            <person name="Li P."/>
            <person name="Shi C."/>
            <person name="Zheng F."/>
            <person name="Jian J."/>
            <person name="Huang B."/>
            <person name="Shan D."/>
            <person name="Shi M."/>
            <person name="Fang C."/>
            <person name="Yue Y."/>
            <person name="Li F."/>
            <person name="Li D."/>
            <person name="Wei S."/>
            <person name="Han B."/>
            <person name="Jiang C."/>
            <person name="Yin Y."/>
            <person name="Xia T."/>
            <person name="Zhang Z."/>
            <person name="Bennetzen J.L."/>
            <person name="Zhao S."/>
            <person name="Wan X."/>
        </authorList>
    </citation>
    <scope>NUCLEOTIDE SEQUENCE [LARGE SCALE GENOMIC DNA]</scope>
    <source>
        <strain evidence="3">cv. Shuchazao</strain>
        <tissue evidence="2">Leaf</tissue>
    </source>
</reference>
<dbReference type="EMBL" id="SDRB02011811">
    <property type="protein sequence ID" value="THF99970.1"/>
    <property type="molecule type" value="Genomic_DNA"/>
</dbReference>
<feature type="compositionally biased region" description="Basic and acidic residues" evidence="1">
    <location>
        <begin position="151"/>
        <end position="181"/>
    </location>
</feature>
<name>A0A4S4DBM0_CAMSN</name>
<evidence type="ECO:0000256" key="1">
    <source>
        <dbReference type="SAM" id="MobiDB-lite"/>
    </source>
</evidence>
<organism evidence="2 3">
    <name type="scientific">Camellia sinensis var. sinensis</name>
    <name type="common">China tea</name>
    <dbReference type="NCBI Taxonomy" id="542762"/>
    <lineage>
        <taxon>Eukaryota</taxon>
        <taxon>Viridiplantae</taxon>
        <taxon>Streptophyta</taxon>
        <taxon>Embryophyta</taxon>
        <taxon>Tracheophyta</taxon>
        <taxon>Spermatophyta</taxon>
        <taxon>Magnoliopsida</taxon>
        <taxon>eudicotyledons</taxon>
        <taxon>Gunneridae</taxon>
        <taxon>Pentapetalae</taxon>
        <taxon>asterids</taxon>
        <taxon>Ericales</taxon>
        <taxon>Theaceae</taxon>
        <taxon>Camellia</taxon>
    </lineage>
</organism>